<accession>A0ABY5KQ37</accession>
<dbReference type="InterPro" id="IPR015943">
    <property type="entry name" value="WD40/YVTN_repeat-like_dom_sf"/>
</dbReference>
<evidence type="ECO:0000313" key="3">
    <source>
        <dbReference type="EMBL" id="UUI71968.1"/>
    </source>
</evidence>
<evidence type="ECO:0000259" key="2">
    <source>
        <dbReference type="Pfam" id="PF13360"/>
    </source>
</evidence>
<evidence type="ECO:0000313" key="4">
    <source>
        <dbReference type="Proteomes" id="UP001316384"/>
    </source>
</evidence>
<dbReference type="EMBL" id="CP101987">
    <property type="protein sequence ID" value="UUI71968.1"/>
    <property type="molecule type" value="Genomic_DNA"/>
</dbReference>
<dbReference type="Gene3D" id="2.130.10.10">
    <property type="entry name" value="YVTN repeat-like/Quinoprotein amine dehydrogenase"/>
    <property type="match status" value="1"/>
</dbReference>
<proteinExistence type="predicted"/>
<feature type="transmembrane region" description="Helical" evidence="1">
    <location>
        <begin position="36"/>
        <end position="56"/>
    </location>
</feature>
<dbReference type="PANTHER" id="PTHR34512">
    <property type="entry name" value="CELL SURFACE PROTEIN"/>
    <property type="match status" value="1"/>
</dbReference>
<dbReference type="PANTHER" id="PTHR34512:SF30">
    <property type="entry name" value="OUTER MEMBRANE PROTEIN ASSEMBLY FACTOR BAMB"/>
    <property type="match status" value="1"/>
</dbReference>
<feature type="domain" description="Pyrrolo-quinoline quinone repeat" evidence="2">
    <location>
        <begin position="332"/>
        <end position="458"/>
    </location>
</feature>
<organism evidence="3 4">
    <name type="scientific">Cellulomonas xiejunii</name>
    <dbReference type="NCBI Taxonomy" id="2968083"/>
    <lineage>
        <taxon>Bacteria</taxon>
        <taxon>Bacillati</taxon>
        <taxon>Actinomycetota</taxon>
        <taxon>Actinomycetes</taxon>
        <taxon>Micrococcales</taxon>
        <taxon>Cellulomonadaceae</taxon>
        <taxon>Cellulomonas</taxon>
    </lineage>
</organism>
<keyword evidence="1" id="KW-0812">Transmembrane</keyword>
<dbReference type="InterPro" id="IPR011047">
    <property type="entry name" value="Quinoprotein_ADH-like_sf"/>
</dbReference>
<dbReference type="RefSeq" id="WP_227577002.1">
    <property type="nucleotide sequence ID" value="NZ_CP101987.1"/>
</dbReference>
<keyword evidence="4" id="KW-1185">Reference proteome</keyword>
<keyword evidence="1" id="KW-1133">Transmembrane helix</keyword>
<gene>
    <name evidence="3" type="ORF">NP048_00380</name>
</gene>
<reference evidence="3 4" key="1">
    <citation type="submission" date="2022-07" db="EMBL/GenBank/DDBJ databases">
        <title>Novel species in genus cellulomonas.</title>
        <authorList>
            <person name="Ye L."/>
        </authorList>
    </citation>
    <scope>NUCLEOTIDE SEQUENCE [LARGE SCALE GENOMIC DNA]</scope>
    <source>
        <strain evidence="4">zg-B89</strain>
    </source>
</reference>
<sequence length="487" mass="51251">MARARRVDVELQQAATDASVPGSPAAGGSSAARRRWWWLAVPVAAVLALVVGQAVVDRRERAALAELAAVPSVLAPLDSPPQVAWELDEGTHLGGSALVGSVLVATHRAADRTLMLEGRDVATGDRLWALDVVEPSADRTAEAQFAPASCAAVPELPGRVACLVTNGGFDVVDGQWSPVPATSTRVLVLDALDGAVVVEREVPTSARWLTPSGDDVLLVGLVDGTLHVRSQTLLDDTEHWHVTVDVATDDGPLTLGESALVDARTFAVGHGDAVTLVSTDGEVLRTVDLSPESALTGQATTTRLELSTALGAAVIGGESSTTVVSATAEVPLDGNPLPVVVDDGSVPGLVLTRTPVLQAWDARDGEPRWEGSVVDAQDATILDGRVHVGTSAWLVTFDGETGAELWRWARPTATGAPLTDGRHLYLLGMRDDQHSAPYDLVALHVADGSEAWRTPLPEMASLQVLHRLLLARSFDPQTQEEAYSVLR</sequence>
<name>A0ABY5KQ37_9CELL</name>
<dbReference type="Proteomes" id="UP001316384">
    <property type="component" value="Chromosome"/>
</dbReference>
<evidence type="ECO:0000256" key="1">
    <source>
        <dbReference type="SAM" id="Phobius"/>
    </source>
</evidence>
<keyword evidence="1" id="KW-0472">Membrane</keyword>
<dbReference type="InterPro" id="IPR002372">
    <property type="entry name" value="PQQ_rpt_dom"/>
</dbReference>
<dbReference type="Pfam" id="PF13360">
    <property type="entry name" value="PQQ_2"/>
    <property type="match status" value="1"/>
</dbReference>
<protein>
    <submittedName>
        <fullName evidence="3">PQQ-like beta-propeller repeat protein</fullName>
    </submittedName>
</protein>
<dbReference type="SUPFAM" id="SSF50998">
    <property type="entry name" value="Quinoprotein alcohol dehydrogenase-like"/>
    <property type="match status" value="1"/>
</dbReference>